<dbReference type="Proteomes" id="UP001590951">
    <property type="component" value="Unassembled WGS sequence"/>
</dbReference>
<organism evidence="9 10">
    <name type="scientific">Lepraria finkii</name>
    <dbReference type="NCBI Taxonomy" id="1340010"/>
    <lineage>
        <taxon>Eukaryota</taxon>
        <taxon>Fungi</taxon>
        <taxon>Dikarya</taxon>
        <taxon>Ascomycota</taxon>
        <taxon>Pezizomycotina</taxon>
        <taxon>Lecanoromycetes</taxon>
        <taxon>OSLEUM clade</taxon>
        <taxon>Lecanoromycetidae</taxon>
        <taxon>Lecanorales</taxon>
        <taxon>Lecanorineae</taxon>
        <taxon>Stereocaulaceae</taxon>
        <taxon>Lepraria</taxon>
    </lineage>
</organism>
<dbReference type="PANTHER" id="PTHR47659">
    <property type="entry name" value="ZN(II)2CYS6 TRANSCRIPTION FACTOR (EUROFUNG)-RELATED"/>
    <property type="match status" value="1"/>
</dbReference>
<dbReference type="EMBL" id="JBHFEH010000052">
    <property type="protein sequence ID" value="KAL2050124.1"/>
    <property type="molecule type" value="Genomic_DNA"/>
</dbReference>
<evidence type="ECO:0000256" key="4">
    <source>
        <dbReference type="ARBA" id="ARBA00023125"/>
    </source>
</evidence>
<accession>A0ABR4AX37</accession>
<name>A0ABR4AX37_9LECA</name>
<dbReference type="PROSITE" id="PS00463">
    <property type="entry name" value="ZN2_CY6_FUNGAL_1"/>
    <property type="match status" value="1"/>
</dbReference>
<evidence type="ECO:0000256" key="3">
    <source>
        <dbReference type="ARBA" id="ARBA00023015"/>
    </source>
</evidence>
<feature type="compositionally biased region" description="Low complexity" evidence="7">
    <location>
        <begin position="555"/>
        <end position="565"/>
    </location>
</feature>
<dbReference type="CDD" id="cd00067">
    <property type="entry name" value="GAL4"/>
    <property type="match status" value="1"/>
</dbReference>
<feature type="region of interest" description="Disordered" evidence="7">
    <location>
        <begin position="33"/>
        <end position="170"/>
    </location>
</feature>
<proteinExistence type="predicted"/>
<feature type="region of interest" description="Disordered" evidence="7">
    <location>
        <begin position="452"/>
        <end position="636"/>
    </location>
</feature>
<dbReference type="SUPFAM" id="SSF57701">
    <property type="entry name" value="Zn2/Cys6 DNA-binding domain"/>
    <property type="match status" value="1"/>
</dbReference>
<feature type="compositionally biased region" description="Polar residues" evidence="7">
    <location>
        <begin position="606"/>
        <end position="620"/>
    </location>
</feature>
<dbReference type="PROSITE" id="PS50048">
    <property type="entry name" value="ZN2_CY6_FUNGAL_2"/>
    <property type="match status" value="1"/>
</dbReference>
<keyword evidence="5" id="KW-0804">Transcription</keyword>
<dbReference type="InterPro" id="IPR036864">
    <property type="entry name" value="Zn2-C6_fun-type_DNA-bd_sf"/>
</dbReference>
<feature type="compositionally biased region" description="Low complexity" evidence="7">
    <location>
        <begin position="76"/>
        <end position="92"/>
    </location>
</feature>
<keyword evidence="1" id="KW-0479">Metal-binding</keyword>
<keyword evidence="10" id="KW-1185">Reference proteome</keyword>
<evidence type="ECO:0000256" key="7">
    <source>
        <dbReference type="SAM" id="MobiDB-lite"/>
    </source>
</evidence>
<keyword evidence="2" id="KW-0862">Zinc</keyword>
<dbReference type="InterPro" id="IPR050335">
    <property type="entry name" value="ERT1_acuK_gluconeogen_tf"/>
</dbReference>
<evidence type="ECO:0000313" key="9">
    <source>
        <dbReference type="EMBL" id="KAL2050124.1"/>
    </source>
</evidence>
<feature type="compositionally biased region" description="Low complexity" evidence="7">
    <location>
        <begin position="498"/>
        <end position="507"/>
    </location>
</feature>
<evidence type="ECO:0000256" key="5">
    <source>
        <dbReference type="ARBA" id="ARBA00023163"/>
    </source>
</evidence>
<sequence length="636" mass="70072">MQSIYNSKNHGHQEPVPSPRCTLNCQALSIHLPPLGQGRDSIPDNNYISPPMSASWDRSKFDESHLHRSNGHRQYSLTPPSTSSRLSTSTTSRPPPSSGKLSPTSARTIHGNKQLGNDVRGDLSTPSSTDRETPGISLRVGSDIHALGESNDDLSSNAQDSPEGQLVAGPPGIARRAKAHVPSACVNCKKKHLACETKRPCNRCVQTGKEASCVDVQHKKRGRPRLREEDSLREVAFGSEYPHAELYSSSNGLADSQSDRRRSKTYRELRSQPEIPYVDQRPRTSDPAYSQQPYVHGAATYPVSPPTNTFLNESIPTVLLKPDFVVAQHNRAFSDALSLSFTARAQTLLDLVIPAEREKIQRLQSVMRAELRDAAQSTQHMRGGQSSHASMPAIEHLDIAHATAGFRTRSEYWTFRLPREQTRGFPISISLAKDGVHFVVLTLVQSTSSLQSLQSPPLQQIVRSPPILPSSSVRGAIQSPPQQPHHDHLPPPPPPQQPLRCRPPYLLSSQSHSYDEQMLQMQQPSHSLAQYKQSSPPHHSLPYSAARTNSGGSSGSSDIPRSSPGTHISQPMDRDSLRHLQLPPIRMAPTSDPAGGNDRNRRHQSETPSPARSSPHGSNSVKRKKRRRVDIEGLLR</sequence>
<feature type="region of interest" description="Disordered" evidence="7">
    <location>
        <begin position="247"/>
        <end position="288"/>
    </location>
</feature>
<protein>
    <recommendedName>
        <fullName evidence="8">Zn(2)-C6 fungal-type domain-containing protein</fullName>
    </recommendedName>
</protein>
<reference evidence="9 10" key="1">
    <citation type="submission" date="2024-09" db="EMBL/GenBank/DDBJ databases">
        <title>Rethinking Asexuality: The Enigmatic Case of Functional Sexual Genes in Lepraria (Stereocaulaceae).</title>
        <authorList>
            <person name="Doellman M."/>
            <person name="Sun Y."/>
            <person name="Barcenas-Pena A."/>
            <person name="Lumbsch H.T."/>
            <person name="Grewe F."/>
        </authorList>
    </citation>
    <scope>NUCLEOTIDE SEQUENCE [LARGE SCALE GENOMIC DNA]</scope>
    <source>
        <strain evidence="9 10">Grewe 0041</strain>
    </source>
</reference>
<dbReference type="PANTHER" id="PTHR47659:SF4">
    <property type="entry name" value="ZN(II)2CYS6 TRANSCRIPTION FACTOR (EUROFUNG)"/>
    <property type="match status" value="1"/>
</dbReference>
<gene>
    <name evidence="9" type="ORF">ABVK25_009627</name>
</gene>
<keyword evidence="4" id="KW-0238">DNA-binding</keyword>
<evidence type="ECO:0000256" key="6">
    <source>
        <dbReference type="ARBA" id="ARBA00023242"/>
    </source>
</evidence>
<feature type="compositionally biased region" description="Polar residues" evidence="7">
    <location>
        <begin position="519"/>
        <end position="537"/>
    </location>
</feature>
<keyword evidence="3" id="KW-0805">Transcription regulation</keyword>
<feature type="compositionally biased region" description="Polar residues" evidence="7">
    <location>
        <begin position="153"/>
        <end position="162"/>
    </location>
</feature>
<feature type="compositionally biased region" description="Basic and acidic residues" evidence="7">
    <location>
        <begin position="57"/>
        <end position="66"/>
    </location>
</feature>
<keyword evidence="6" id="KW-0539">Nucleus</keyword>
<feature type="compositionally biased region" description="Polar residues" evidence="7">
    <location>
        <begin position="247"/>
        <end position="256"/>
    </location>
</feature>
<dbReference type="InterPro" id="IPR001138">
    <property type="entry name" value="Zn2Cys6_DnaBD"/>
</dbReference>
<feature type="compositionally biased region" description="Basic and acidic residues" evidence="7">
    <location>
        <begin position="257"/>
        <end position="271"/>
    </location>
</feature>
<evidence type="ECO:0000256" key="2">
    <source>
        <dbReference type="ARBA" id="ARBA00022833"/>
    </source>
</evidence>
<feature type="domain" description="Zn(2)-C6 fungal-type" evidence="8">
    <location>
        <begin position="184"/>
        <end position="215"/>
    </location>
</feature>
<evidence type="ECO:0000259" key="8">
    <source>
        <dbReference type="PROSITE" id="PS50048"/>
    </source>
</evidence>
<evidence type="ECO:0000313" key="10">
    <source>
        <dbReference type="Proteomes" id="UP001590951"/>
    </source>
</evidence>
<comment type="caution">
    <text evidence="9">The sequence shown here is derived from an EMBL/GenBank/DDBJ whole genome shotgun (WGS) entry which is preliminary data.</text>
</comment>
<evidence type="ECO:0000256" key="1">
    <source>
        <dbReference type="ARBA" id="ARBA00022723"/>
    </source>
</evidence>
<feature type="region of interest" description="Disordered" evidence="7">
    <location>
        <begin position="1"/>
        <end position="21"/>
    </location>
</feature>